<evidence type="ECO:0000256" key="4">
    <source>
        <dbReference type="ARBA" id="ARBA00023008"/>
    </source>
</evidence>
<comment type="similarity">
    <text evidence="1">Belongs to the multicopper oxidase family.</text>
</comment>
<dbReference type="PANTHER" id="PTHR11709">
    <property type="entry name" value="MULTI-COPPER OXIDASE"/>
    <property type="match status" value="1"/>
</dbReference>
<keyword evidence="5" id="KW-1133">Transmembrane helix</keyword>
<evidence type="ECO:0000256" key="2">
    <source>
        <dbReference type="ARBA" id="ARBA00022723"/>
    </source>
</evidence>
<dbReference type="eggNOG" id="KOG1263">
    <property type="taxonomic scope" value="Eukaryota"/>
</dbReference>
<dbReference type="Pfam" id="PF07732">
    <property type="entry name" value="Cu-oxidase_3"/>
    <property type="match status" value="1"/>
</dbReference>
<proteinExistence type="inferred from homology"/>
<name>F2UPC3_SALR5</name>
<feature type="domain" description="Plastocyanin-like" evidence="9">
    <location>
        <begin position="151"/>
        <end position="241"/>
    </location>
</feature>
<evidence type="ECO:0000313" key="11">
    <source>
        <dbReference type="Proteomes" id="UP000007799"/>
    </source>
</evidence>
<keyword evidence="5" id="KW-0812">Transmembrane</keyword>
<dbReference type="PROSITE" id="PS00080">
    <property type="entry name" value="MULTICOPPER_OXIDASE2"/>
    <property type="match status" value="1"/>
</dbReference>
<dbReference type="InterPro" id="IPR011707">
    <property type="entry name" value="Cu-oxidase-like_N"/>
</dbReference>
<dbReference type="KEGG" id="sre:PTSG_10043"/>
<evidence type="ECO:0000256" key="3">
    <source>
        <dbReference type="ARBA" id="ARBA00023002"/>
    </source>
</evidence>
<dbReference type="Pfam" id="PF07731">
    <property type="entry name" value="Cu-oxidase_2"/>
    <property type="match status" value="1"/>
</dbReference>
<keyword evidence="11" id="KW-1185">Reference proteome</keyword>
<keyword evidence="3" id="KW-0560">Oxidoreductase</keyword>
<gene>
    <name evidence="10" type="ORF">PTSG_10043</name>
</gene>
<dbReference type="GO" id="GO:0005507">
    <property type="term" value="F:copper ion binding"/>
    <property type="evidence" value="ECO:0007669"/>
    <property type="project" value="InterPro"/>
</dbReference>
<evidence type="ECO:0000259" key="7">
    <source>
        <dbReference type="Pfam" id="PF00394"/>
    </source>
</evidence>
<dbReference type="PROSITE" id="PS00079">
    <property type="entry name" value="MULTICOPPER_OXIDASE1"/>
    <property type="match status" value="1"/>
</dbReference>
<dbReference type="EMBL" id="GL832986">
    <property type="protein sequence ID" value="EGD79478.1"/>
    <property type="molecule type" value="Genomic_DNA"/>
</dbReference>
<dbReference type="Proteomes" id="UP000007799">
    <property type="component" value="Unassembled WGS sequence"/>
</dbReference>
<dbReference type="InterPro" id="IPR008972">
    <property type="entry name" value="Cupredoxin"/>
</dbReference>
<keyword evidence="4" id="KW-0186">Copper</keyword>
<keyword evidence="2" id="KW-0479">Metal-binding</keyword>
<dbReference type="AlphaFoldDB" id="F2UPC3"/>
<accession>F2UPC3</accession>
<dbReference type="InParanoid" id="F2UPC3"/>
<dbReference type="InterPro" id="IPR045087">
    <property type="entry name" value="Cu-oxidase_fam"/>
</dbReference>
<dbReference type="RefSeq" id="XP_004988959.1">
    <property type="nucleotide sequence ID" value="XM_004988902.1"/>
</dbReference>
<dbReference type="Gene3D" id="2.60.40.420">
    <property type="entry name" value="Cupredoxins - blue copper proteins"/>
    <property type="match status" value="3"/>
</dbReference>
<feature type="signal peptide" evidence="6">
    <location>
        <begin position="1"/>
        <end position="22"/>
    </location>
</feature>
<dbReference type="SUPFAM" id="SSF49503">
    <property type="entry name" value="Cupredoxins"/>
    <property type="match status" value="3"/>
</dbReference>
<evidence type="ECO:0000256" key="1">
    <source>
        <dbReference type="ARBA" id="ARBA00010609"/>
    </source>
</evidence>
<evidence type="ECO:0000256" key="6">
    <source>
        <dbReference type="SAM" id="SignalP"/>
    </source>
</evidence>
<feature type="domain" description="Plastocyanin-like" evidence="8">
    <location>
        <begin position="578"/>
        <end position="718"/>
    </location>
</feature>
<protein>
    <submittedName>
        <fullName evidence="10">Laccase IV</fullName>
    </submittedName>
</protein>
<dbReference type="Pfam" id="PF00394">
    <property type="entry name" value="Cu-oxidase"/>
    <property type="match status" value="1"/>
</dbReference>
<feature type="transmembrane region" description="Helical" evidence="5">
    <location>
        <begin position="748"/>
        <end position="769"/>
    </location>
</feature>
<dbReference type="InterPro" id="IPR011706">
    <property type="entry name" value="Cu-oxidase_C"/>
</dbReference>
<evidence type="ECO:0000259" key="9">
    <source>
        <dbReference type="Pfam" id="PF07732"/>
    </source>
</evidence>
<dbReference type="GeneID" id="16069501"/>
<dbReference type="CDD" id="cd04206">
    <property type="entry name" value="CuRO_1_LCC_like"/>
    <property type="match status" value="1"/>
</dbReference>
<dbReference type="CDD" id="cd04207">
    <property type="entry name" value="CuRO_3_LCC_like"/>
    <property type="match status" value="1"/>
</dbReference>
<dbReference type="PANTHER" id="PTHR11709:SF394">
    <property type="entry name" value="FI03373P-RELATED"/>
    <property type="match status" value="1"/>
</dbReference>
<dbReference type="CDD" id="cd04205">
    <property type="entry name" value="CuRO_2_LCC_like"/>
    <property type="match status" value="1"/>
</dbReference>
<sequence>MAIVALVLVCFCSMLVAPPVDGIPASSGSLIFPACTDSIDNCGVCGGNDRACCSYRGVSDGSSCQCDGSQQPGDACGRWCHETVDGCGVCGGTGRSCCADGSVMDVHTGTCGPRRFELHVRDYPANPDGFPTTVIGVLQADLLVDGVNVLAFPGPVLRFVRGDQVEVTLVNDFHEKVSGLHWHGLHQLNNAWMDGTFGITECGVSPGTSFTYAFEVTQTGSFWYHSHVHAQYTEGLQGAIISEYAEDETDPVQAQFPYELDYSIMLMEWFHEPGRDQATHFDGPIAAFPNYTAEYPWPPISALMNGRGWFNCSRIHRCEEQVPGAGSGTIDNLKTECRLLRRPFFHEQCRSNEEWLPRVTNHYYCPQGQNIRLRLVCSSANIPMRFWIDKHNLTIVARDGDEIQPYEVDFVTVVVGQRIDVIVPCNAQVTGVNYPVFVMYTSANPAFFPAPERPEPGLYDNVWSFSYLRYTSASDSTAVDLSNLYSSLQAPNPDPEQPDVHLGDFDIFTDGDTLNEYKYRPLPSAASAPPATRRIVLDSRVIPGSSPGDELEWWFTNDESFKPPPEPLLLQKYFTPKKPQLIFGPEQGPEPNTAFTTSIINIEQDDVVEVVIVSRSSQQHPWHLHGYTVWFLGAEVLVPDPDDPPANVEEIITDFSYSGEFGDLSDTVSNVSLGDSWTVPPYGYMVFRFHANNPGPWLLHCHVDWHLALGMALVLDVHRNDKYQGLQKPPQLMPVCGSRQRAYALSSASHHGAATWTLAAFVTLVVFLMRH</sequence>
<keyword evidence="5" id="KW-0472">Membrane</keyword>
<dbReference type="InterPro" id="IPR002355">
    <property type="entry name" value="Cu_oxidase_Cu_BS"/>
</dbReference>
<dbReference type="OMA" id="ILHVGTH"/>
<dbReference type="OrthoDB" id="2121828at2759"/>
<evidence type="ECO:0000259" key="8">
    <source>
        <dbReference type="Pfam" id="PF07731"/>
    </source>
</evidence>
<dbReference type="InterPro" id="IPR001117">
    <property type="entry name" value="Cu-oxidase_2nd"/>
</dbReference>
<evidence type="ECO:0000256" key="5">
    <source>
        <dbReference type="SAM" id="Phobius"/>
    </source>
</evidence>
<reference evidence="10" key="1">
    <citation type="submission" date="2009-08" db="EMBL/GenBank/DDBJ databases">
        <title>Annotation of Salpingoeca rosetta.</title>
        <authorList>
            <consortium name="The Broad Institute Genome Sequencing Platform"/>
            <person name="Russ C."/>
            <person name="Cuomo C."/>
            <person name="Burger G."/>
            <person name="Gray M.W."/>
            <person name="Holland P.W.H."/>
            <person name="King N."/>
            <person name="Lang F.B.F."/>
            <person name="Roger A.J."/>
            <person name="Ruiz-Trillo I."/>
            <person name="Young S.K."/>
            <person name="Zeng Q."/>
            <person name="Gargeya S."/>
            <person name="Alvarado L."/>
            <person name="Berlin A."/>
            <person name="Chapman S.B."/>
            <person name="Chen Z."/>
            <person name="Freedman E."/>
            <person name="Gellesch M."/>
            <person name="Goldberg J."/>
            <person name="Griggs A."/>
            <person name="Gujja S."/>
            <person name="Heilman E."/>
            <person name="Heiman D."/>
            <person name="Howarth C."/>
            <person name="Mehta T."/>
            <person name="Neiman D."/>
            <person name="Pearson M."/>
            <person name="Roberts A."/>
            <person name="Saif S."/>
            <person name="Shea T."/>
            <person name="Shenoy N."/>
            <person name="Sisk P."/>
            <person name="Stolte C."/>
            <person name="Sykes S."/>
            <person name="White J."/>
            <person name="Yandava C."/>
            <person name="Haas B."/>
            <person name="Nusbaum C."/>
            <person name="Birren B."/>
        </authorList>
    </citation>
    <scope>NUCLEOTIDE SEQUENCE [LARGE SCALE GENOMIC DNA]</scope>
    <source>
        <strain evidence="10">ATCC 50818</strain>
    </source>
</reference>
<dbReference type="InterPro" id="IPR033138">
    <property type="entry name" value="Cu_oxidase_CS"/>
</dbReference>
<dbReference type="GO" id="GO:0016491">
    <property type="term" value="F:oxidoreductase activity"/>
    <property type="evidence" value="ECO:0007669"/>
    <property type="project" value="UniProtKB-KW"/>
</dbReference>
<dbReference type="STRING" id="946362.F2UPC3"/>
<organism evidence="11">
    <name type="scientific">Salpingoeca rosetta (strain ATCC 50818 / BSB-021)</name>
    <dbReference type="NCBI Taxonomy" id="946362"/>
    <lineage>
        <taxon>Eukaryota</taxon>
        <taxon>Choanoflagellata</taxon>
        <taxon>Craspedida</taxon>
        <taxon>Salpingoecidae</taxon>
        <taxon>Salpingoeca</taxon>
    </lineage>
</organism>
<evidence type="ECO:0000313" key="10">
    <source>
        <dbReference type="EMBL" id="EGD79478.1"/>
    </source>
</evidence>
<feature type="chain" id="PRO_5003287907" evidence="6">
    <location>
        <begin position="23"/>
        <end position="771"/>
    </location>
</feature>
<keyword evidence="6" id="KW-0732">Signal</keyword>
<feature type="domain" description="Plastocyanin-like" evidence="7">
    <location>
        <begin position="262"/>
        <end position="444"/>
    </location>
</feature>